<dbReference type="Gene3D" id="3.30.565.10">
    <property type="entry name" value="Histidine kinase-like ATPase, C-terminal domain"/>
    <property type="match status" value="1"/>
</dbReference>
<dbReference type="PROSITE" id="PS50109">
    <property type="entry name" value="HIS_KIN"/>
    <property type="match status" value="1"/>
</dbReference>
<proteinExistence type="predicted"/>
<evidence type="ECO:0000259" key="15">
    <source>
        <dbReference type="PROSITE" id="PS50109"/>
    </source>
</evidence>
<dbReference type="Gene3D" id="6.10.340.10">
    <property type="match status" value="1"/>
</dbReference>
<keyword evidence="18" id="KW-1185">Reference proteome</keyword>
<dbReference type="SMART" id="SM00304">
    <property type="entry name" value="HAMP"/>
    <property type="match status" value="1"/>
</dbReference>
<feature type="transmembrane region" description="Helical" evidence="14">
    <location>
        <begin position="20"/>
        <end position="38"/>
    </location>
</feature>
<dbReference type="SUPFAM" id="SSF55874">
    <property type="entry name" value="ATPase domain of HSP90 chaperone/DNA topoisomerase II/histidine kinase"/>
    <property type="match status" value="1"/>
</dbReference>
<comment type="caution">
    <text evidence="17">The sequence shown here is derived from an EMBL/GenBank/DDBJ whole genome shotgun (WGS) entry which is preliminary data.</text>
</comment>
<dbReference type="EMBL" id="JBHSNQ010000153">
    <property type="protein sequence ID" value="MFC5542380.1"/>
    <property type="molecule type" value="Genomic_DNA"/>
</dbReference>
<feature type="domain" description="HAMP" evidence="16">
    <location>
        <begin position="186"/>
        <end position="239"/>
    </location>
</feature>
<dbReference type="GO" id="GO:0005524">
    <property type="term" value="F:ATP binding"/>
    <property type="evidence" value="ECO:0007669"/>
    <property type="project" value="UniProtKB-KW"/>
</dbReference>
<dbReference type="PROSITE" id="PS50885">
    <property type="entry name" value="HAMP"/>
    <property type="match status" value="1"/>
</dbReference>
<keyword evidence="5" id="KW-0597">Phosphoprotein</keyword>
<comment type="subcellular location">
    <subcellularLocation>
        <location evidence="2">Cell membrane</location>
        <topology evidence="2">Multi-pass membrane protein</topology>
    </subcellularLocation>
</comment>
<evidence type="ECO:0000256" key="4">
    <source>
        <dbReference type="ARBA" id="ARBA00022475"/>
    </source>
</evidence>
<dbReference type="InterPro" id="IPR004358">
    <property type="entry name" value="Sig_transdc_His_kin-like_C"/>
</dbReference>
<dbReference type="SMART" id="SM00388">
    <property type="entry name" value="HisKA"/>
    <property type="match status" value="1"/>
</dbReference>
<dbReference type="InterPro" id="IPR003660">
    <property type="entry name" value="HAMP_dom"/>
</dbReference>
<protein>
    <recommendedName>
        <fullName evidence="3">histidine kinase</fullName>
        <ecNumber evidence="3">2.7.13.3</ecNumber>
    </recommendedName>
</protein>
<dbReference type="Pfam" id="PF00672">
    <property type="entry name" value="HAMP"/>
    <property type="match status" value="1"/>
</dbReference>
<dbReference type="Gene3D" id="1.10.287.130">
    <property type="match status" value="1"/>
</dbReference>
<evidence type="ECO:0000256" key="9">
    <source>
        <dbReference type="ARBA" id="ARBA00022777"/>
    </source>
</evidence>
<dbReference type="Proteomes" id="UP001595978">
    <property type="component" value="Unassembled WGS sequence"/>
</dbReference>
<dbReference type="SMART" id="SM00387">
    <property type="entry name" value="HATPase_c"/>
    <property type="match status" value="1"/>
</dbReference>
<keyword evidence="6" id="KW-0808">Transferase</keyword>
<dbReference type="InterPro" id="IPR005467">
    <property type="entry name" value="His_kinase_dom"/>
</dbReference>
<evidence type="ECO:0000256" key="6">
    <source>
        <dbReference type="ARBA" id="ARBA00022679"/>
    </source>
</evidence>
<dbReference type="EC" id="2.7.13.3" evidence="3"/>
<evidence type="ECO:0000256" key="2">
    <source>
        <dbReference type="ARBA" id="ARBA00004651"/>
    </source>
</evidence>
<accession>A0ABW0RFY9</accession>
<dbReference type="PANTHER" id="PTHR45528">
    <property type="entry name" value="SENSOR HISTIDINE KINASE CPXA"/>
    <property type="match status" value="1"/>
</dbReference>
<evidence type="ECO:0000256" key="7">
    <source>
        <dbReference type="ARBA" id="ARBA00022692"/>
    </source>
</evidence>
<evidence type="ECO:0000256" key="14">
    <source>
        <dbReference type="SAM" id="Phobius"/>
    </source>
</evidence>
<dbReference type="PANTHER" id="PTHR45528:SF1">
    <property type="entry name" value="SENSOR HISTIDINE KINASE CPXA"/>
    <property type="match status" value="1"/>
</dbReference>
<evidence type="ECO:0000256" key="10">
    <source>
        <dbReference type="ARBA" id="ARBA00022840"/>
    </source>
</evidence>
<gene>
    <name evidence="17" type="ORF">ACFPOH_11725</name>
</gene>
<comment type="catalytic activity">
    <reaction evidence="1">
        <text>ATP + protein L-histidine = ADP + protein N-phospho-L-histidine.</text>
        <dbReference type="EC" id="2.7.13.3"/>
    </reaction>
</comment>
<name>A0ABW0RFY9_9BACL</name>
<keyword evidence="13 14" id="KW-0472">Membrane</keyword>
<evidence type="ECO:0000256" key="5">
    <source>
        <dbReference type="ARBA" id="ARBA00022553"/>
    </source>
</evidence>
<evidence type="ECO:0000313" key="18">
    <source>
        <dbReference type="Proteomes" id="UP001595978"/>
    </source>
</evidence>
<keyword evidence="9" id="KW-0418">Kinase</keyword>
<dbReference type="SUPFAM" id="SSF47384">
    <property type="entry name" value="Homodimeric domain of signal transducing histidine kinase"/>
    <property type="match status" value="1"/>
</dbReference>
<evidence type="ECO:0000256" key="11">
    <source>
        <dbReference type="ARBA" id="ARBA00022989"/>
    </source>
</evidence>
<keyword evidence="4" id="KW-1003">Cell membrane</keyword>
<evidence type="ECO:0000256" key="3">
    <source>
        <dbReference type="ARBA" id="ARBA00012438"/>
    </source>
</evidence>
<dbReference type="CDD" id="cd00082">
    <property type="entry name" value="HisKA"/>
    <property type="match status" value="1"/>
</dbReference>
<reference evidence="18" key="1">
    <citation type="journal article" date="2019" name="Int. J. Syst. Evol. Microbiol.">
        <title>The Global Catalogue of Microorganisms (GCM) 10K type strain sequencing project: providing services to taxonomists for standard genome sequencing and annotation.</title>
        <authorList>
            <consortium name="The Broad Institute Genomics Platform"/>
            <consortium name="The Broad Institute Genome Sequencing Center for Infectious Disease"/>
            <person name="Wu L."/>
            <person name="Ma J."/>
        </authorList>
    </citation>
    <scope>NUCLEOTIDE SEQUENCE [LARGE SCALE GENOMIC DNA]</scope>
    <source>
        <strain evidence="18">CCUG 56331</strain>
    </source>
</reference>
<keyword evidence="11 14" id="KW-1133">Transmembrane helix</keyword>
<feature type="transmembrane region" description="Helical" evidence="14">
    <location>
        <begin position="163"/>
        <end position="184"/>
    </location>
</feature>
<feature type="domain" description="Histidine kinase" evidence="15">
    <location>
        <begin position="247"/>
        <end position="463"/>
    </location>
</feature>
<dbReference type="Pfam" id="PF02518">
    <property type="entry name" value="HATPase_c"/>
    <property type="match status" value="1"/>
</dbReference>
<dbReference type="CDD" id="cd00075">
    <property type="entry name" value="HATPase"/>
    <property type="match status" value="1"/>
</dbReference>
<dbReference type="RefSeq" id="WP_390309787.1">
    <property type="nucleotide sequence ID" value="NZ_JBHSNQ010000153.1"/>
</dbReference>
<organism evidence="17 18">
    <name type="scientific">Ureibacillus suwonensis</name>
    <dbReference type="NCBI Taxonomy" id="313007"/>
    <lineage>
        <taxon>Bacteria</taxon>
        <taxon>Bacillati</taxon>
        <taxon>Bacillota</taxon>
        <taxon>Bacilli</taxon>
        <taxon>Bacillales</taxon>
        <taxon>Caryophanaceae</taxon>
        <taxon>Ureibacillus</taxon>
    </lineage>
</organism>
<dbReference type="InterPro" id="IPR036890">
    <property type="entry name" value="HATPase_C_sf"/>
</dbReference>
<keyword evidence="12" id="KW-0902">Two-component regulatory system</keyword>
<dbReference type="SUPFAM" id="SSF158472">
    <property type="entry name" value="HAMP domain-like"/>
    <property type="match status" value="1"/>
</dbReference>
<keyword evidence="7 14" id="KW-0812">Transmembrane</keyword>
<dbReference type="InterPro" id="IPR003594">
    <property type="entry name" value="HATPase_dom"/>
</dbReference>
<dbReference type="InterPro" id="IPR003661">
    <property type="entry name" value="HisK_dim/P_dom"/>
</dbReference>
<dbReference type="CDD" id="cd06225">
    <property type="entry name" value="HAMP"/>
    <property type="match status" value="1"/>
</dbReference>
<dbReference type="PRINTS" id="PR00344">
    <property type="entry name" value="BCTRLSENSOR"/>
</dbReference>
<dbReference type="InterPro" id="IPR036097">
    <property type="entry name" value="HisK_dim/P_sf"/>
</dbReference>
<dbReference type="Pfam" id="PF00512">
    <property type="entry name" value="HisKA"/>
    <property type="match status" value="1"/>
</dbReference>
<evidence type="ECO:0000259" key="16">
    <source>
        <dbReference type="PROSITE" id="PS50885"/>
    </source>
</evidence>
<sequence length="463" mass="52700">MFTKNNKRISLRSYWTSRYLVTLFLGLTVIAIISALWIRHNTLENRLNMMELMADNLSNRIVATNEHQPPPDFFQEKNAKLDIYPIMYIVDTSGDIVSRNRPGPLMKQFDSSILEAEEPYLKITLMNERFYLVKSPIEIDNSIVGWVVLMDSKEHLTHVEQEYTQLAIMIISLALLGWAAIYVLSSRLSKPIKDVAEAAKLVSEGNYQIDIPNNGKEKEVFELIQSFKEMTHKLEKLESLRTELLAGVTHELKTPVTAISGLLQAVRDEVVTGEEAKEFLNISLNEVEKMKKMVEDLLAFNQFATNAVMVLHKDYYDINEVVEDAVFTWQIAQQDEGIEIEINQISTPTEVLVDPLRFQQIITNLLNNAKSAMDNQGEIRITIMEENQQIAIDVVDTGGGIPEEEQPYIFERFFRGENKKLKVRGLGLGLTLSKMIANALDGDLVLLKSSEEGTTFRITLLKK</sequence>
<evidence type="ECO:0000256" key="13">
    <source>
        <dbReference type="ARBA" id="ARBA00023136"/>
    </source>
</evidence>
<evidence type="ECO:0000256" key="12">
    <source>
        <dbReference type="ARBA" id="ARBA00023012"/>
    </source>
</evidence>
<evidence type="ECO:0000256" key="1">
    <source>
        <dbReference type="ARBA" id="ARBA00000085"/>
    </source>
</evidence>
<evidence type="ECO:0000313" key="17">
    <source>
        <dbReference type="EMBL" id="MFC5542380.1"/>
    </source>
</evidence>
<dbReference type="InterPro" id="IPR050398">
    <property type="entry name" value="HssS/ArlS-like"/>
</dbReference>
<keyword evidence="8" id="KW-0547">Nucleotide-binding</keyword>
<evidence type="ECO:0000256" key="8">
    <source>
        <dbReference type="ARBA" id="ARBA00022741"/>
    </source>
</evidence>
<keyword evidence="10 17" id="KW-0067">ATP-binding</keyword>